<reference evidence="2 3" key="1">
    <citation type="journal article" date="2021" name="Arch. Microbiol.">
        <title>Harenicola maris gen. nov., sp. nov. isolated from the Sea of Japan shallow sediments.</title>
        <authorList>
            <person name="Romanenko L.A."/>
            <person name="Kurilenko V.V."/>
            <person name="Chernysheva N.Y."/>
            <person name="Tekutyeva L.A."/>
            <person name="Velansky P.V."/>
            <person name="Svetashev V.I."/>
            <person name="Isaeva M.P."/>
        </authorList>
    </citation>
    <scope>NUCLEOTIDE SEQUENCE [LARGE SCALE GENOMIC DNA]</scope>
    <source>
        <strain evidence="2 3">KMM 3653</strain>
    </source>
</reference>
<sequence length="164" mass="17058">MNLAAAITLGAFAASPAMGFDLARCARDVSGIGYNSEEDHRDHGGGVVTYVAKTCINGDCIRASLVVGCGSGKMVSAVSACEEVEPGFCSGKTRAMDAADLVHPALLGMVNSDEALTMEDVARRLKSKALRVSSATLDREVCACRAAYPGLRNGKTRFRLGAGQ</sequence>
<evidence type="ECO:0000313" key="2">
    <source>
        <dbReference type="EMBL" id="MBT0956319.1"/>
    </source>
</evidence>
<dbReference type="RefSeq" id="WP_327792523.1">
    <property type="nucleotide sequence ID" value="NZ_JADQAZ010000001.1"/>
</dbReference>
<dbReference type="AlphaFoldDB" id="A0AAP2CKX7"/>
<keyword evidence="1" id="KW-0732">Signal</keyword>
<feature type="signal peptide" evidence="1">
    <location>
        <begin position="1"/>
        <end position="19"/>
    </location>
</feature>
<evidence type="ECO:0000313" key="3">
    <source>
        <dbReference type="Proteomes" id="UP001315686"/>
    </source>
</evidence>
<feature type="chain" id="PRO_5042858036" description="YARHG domain-containing protein" evidence="1">
    <location>
        <begin position="20"/>
        <end position="164"/>
    </location>
</feature>
<gene>
    <name evidence="2" type="ORF">IV417_02875</name>
</gene>
<keyword evidence="3" id="KW-1185">Reference proteome</keyword>
<comment type="caution">
    <text evidence="2">The sequence shown here is derived from an EMBL/GenBank/DDBJ whole genome shotgun (WGS) entry which is preliminary data.</text>
</comment>
<evidence type="ECO:0008006" key="4">
    <source>
        <dbReference type="Google" id="ProtNLM"/>
    </source>
</evidence>
<dbReference type="EMBL" id="JADQAZ010000001">
    <property type="protein sequence ID" value="MBT0956319.1"/>
    <property type="molecule type" value="Genomic_DNA"/>
</dbReference>
<proteinExistence type="predicted"/>
<accession>A0AAP2CKX7</accession>
<evidence type="ECO:0000256" key="1">
    <source>
        <dbReference type="SAM" id="SignalP"/>
    </source>
</evidence>
<protein>
    <recommendedName>
        <fullName evidence="4">YARHG domain-containing protein</fullName>
    </recommendedName>
</protein>
<organism evidence="2 3">
    <name type="scientific">Harenicola maris</name>
    <dbReference type="NCBI Taxonomy" id="2841044"/>
    <lineage>
        <taxon>Bacteria</taxon>
        <taxon>Pseudomonadati</taxon>
        <taxon>Pseudomonadota</taxon>
        <taxon>Alphaproteobacteria</taxon>
        <taxon>Rhodobacterales</taxon>
        <taxon>Paracoccaceae</taxon>
        <taxon>Harenicola</taxon>
    </lineage>
</organism>
<name>A0AAP2CKX7_9RHOB</name>
<dbReference type="Proteomes" id="UP001315686">
    <property type="component" value="Unassembled WGS sequence"/>
</dbReference>